<evidence type="ECO:0000313" key="7">
    <source>
        <dbReference type="EMBL" id="EFX79267.1"/>
    </source>
</evidence>
<proteinExistence type="predicted"/>
<evidence type="ECO:0000256" key="6">
    <source>
        <dbReference type="ARBA" id="ARBA00023235"/>
    </source>
</evidence>
<comment type="catalytic activity">
    <reaction evidence="1">
        <text>ATP-dependent breakage, passage and rejoining of double-stranded DNA.</text>
        <dbReference type="EC" id="5.6.2.2"/>
    </reaction>
</comment>
<dbReference type="PANTHER" id="PTHR10169">
    <property type="entry name" value="DNA TOPOISOMERASE/GYRASE"/>
    <property type="match status" value="1"/>
</dbReference>
<keyword evidence="4" id="KW-0799">Topoisomerase</keyword>
<dbReference type="PhylomeDB" id="E9GMM0"/>
<dbReference type="SUPFAM" id="SSF55874">
    <property type="entry name" value="ATPase domain of HSP90 chaperone/DNA topoisomerase II/histidine kinase"/>
    <property type="match status" value="1"/>
</dbReference>
<gene>
    <name evidence="7" type="ORF">DAPPUDRAFT_104556</name>
</gene>
<dbReference type="AlphaFoldDB" id="E9GMM0"/>
<evidence type="ECO:0000256" key="3">
    <source>
        <dbReference type="ARBA" id="ARBA00012895"/>
    </source>
</evidence>
<comment type="cofactor">
    <cofactor evidence="2">
        <name>Mg(2+)</name>
        <dbReference type="ChEBI" id="CHEBI:18420"/>
    </cofactor>
</comment>
<protein>
    <recommendedName>
        <fullName evidence="3">DNA topoisomerase (ATP-hydrolyzing)</fullName>
        <ecNumber evidence="3">5.6.2.2</ecNumber>
    </recommendedName>
</protein>
<sequence>MNAFSKEKLPLYPAFIRSLMNFNATDIKIKDNSMDTIRVDIDLKSNIIKIFYNGEGIPVVEHEEAKMYVPSLIFCSLHPSFNICDEEEIITGYRNRFDAKIANIFSTFFVLEIASKEQGKRFKQEWRTNMTKDNIPEIRSYSGSSFTEITFSSISFY</sequence>
<dbReference type="EMBL" id="GL732553">
    <property type="protein sequence ID" value="EFX79267.1"/>
    <property type="molecule type" value="Genomic_DNA"/>
</dbReference>
<name>E9GMM0_DAPPU</name>
<evidence type="ECO:0000256" key="1">
    <source>
        <dbReference type="ARBA" id="ARBA00000185"/>
    </source>
</evidence>
<dbReference type="Proteomes" id="UP000000305">
    <property type="component" value="Unassembled WGS sequence"/>
</dbReference>
<keyword evidence="5" id="KW-0238">DNA-binding</keyword>
<organism evidence="7 8">
    <name type="scientific">Daphnia pulex</name>
    <name type="common">Water flea</name>
    <dbReference type="NCBI Taxonomy" id="6669"/>
    <lineage>
        <taxon>Eukaryota</taxon>
        <taxon>Metazoa</taxon>
        <taxon>Ecdysozoa</taxon>
        <taxon>Arthropoda</taxon>
        <taxon>Crustacea</taxon>
        <taxon>Branchiopoda</taxon>
        <taxon>Diplostraca</taxon>
        <taxon>Cladocera</taxon>
        <taxon>Anomopoda</taxon>
        <taxon>Daphniidae</taxon>
        <taxon>Daphnia</taxon>
    </lineage>
</organism>
<keyword evidence="8" id="KW-1185">Reference proteome</keyword>
<dbReference type="STRING" id="6669.E9GMM0"/>
<dbReference type="InParanoid" id="E9GMM0"/>
<dbReference type="HOGENOM" id="CLU_1679712_0_0_1"/>
<dbReference type="OrthoDB" id="276498at2759"/>
<dbReference type="EC" id="5.6.2.2" evidence="3"/>
<reference evidence="7 8" key="1">
    <citation type="journal article" date="2011" name="Science">
        <title>The ecoresponsive genome of Daphnia pulex.</title>
        <authorList>
            <person name="Colbourne J.K."/>
            <person name="Pfrender M.E."/>
            <person name="Gilbert D."/>
            <person name="Thomas W.K."/>
            <person name="Tucker A."/>
            <person name="Oakley T.H."/>
            <person name="Tokishita S."/>
            <person name="Aerts A."/>
            <person name="Arnold G.J."/>
            <person name="Basu M.K."/>
            <person name="Bauer D.J."/>
            <person name="Caceres C.E."/>
            <person name="Carmel L."/>
            <person name="Casola C."/>
            <person name="Choi J.H."/>
            <person name="Detter J.C."/>
            <person name="Dong Q."/>
            <person name="Dusheyko S."/>
            <person name="Eads B.D."/>
            <person name="Frohlich T."/>
            <person name="Geiler-Samerotte K.A."/>
            <person name="Gerlach D."/>
            <person name="Hatcher P."/>
            <person name="Jogdeo S."/>
            <person name="Krijgsveld J."/>
            <person name="Kriventseva E.V."/>
            <person name="Kultz D."/>
            <person name="Laforsch C."/>
            <person name="Lindquist E."/>
            <person name="Lopez J."/>
            <person name="Manak J.R."/>
            <person name="Muller J."/>
            <person name="Pangilinan J."/>
            <person name="Patwardhan R.P."/>
            <person name="Pitluck S."/>
            <person name="Pritham E.J."/>
            <person name="Rechtsteiner A."/>
            <person name="Rho M."/>
            <person name="Rogozin I.B."/>
            <person name="Sakarya O."/>
            <person name="Salamov A."/>
            <person name="Schaack S."/>
            <person name="Shapiro H."/>
            <person name="Shiga Y."/>
            <person name="Skalitzky C."/>
            <person name="Smith Z."/>
            <person name="Souvorov A."/>
            <person name="Sung W."/>
            <person name="Tang Z."/>
            <person name="Tsuchiya D."/>
            <person name="Tu H."/>
            <person name="Vos H."/>
            <person name="Wang M."/>
            <person name="Wolf Y.I."/>
            <person name="Yamagata H."/>
            <person name="Yamada T."/>
            <person name="Ye Y."/>
            <person name="Shaw J.R."/>
            <person name="Andrews J."/>
            <person name="Crease T.J."/>
            <person name="Tang H."/>
            <person name="Lucas S.M."/>
            <person name="Robertson H.M."/>
            <person name="Bork P."/>
            <person name="Koonin E.V."/>
            <person name="Zdobnov E.M."/>
            <person name="Grigoriev I.V."/>
            <person name="Lynch M."/>
            <person name="Boore J.L."/>
        </authorList>
    </citation>
    <scope>NUCLEOTIDE SEQUENCE [LARGE SCALE GENOMIC DNA]</scope>
</reference>
<dbReference type="InterPro" id="IPR036890">
    <property type="entry name" value="HATPase_C_sf"/>
</dbReference>
<dbReference type="GO" id="GO:0003918">
    <property type="term" value="F:DNA topoisomerase type II (double strand cut, ATP-hydrolyzing) activity"/>
    <property type="evidence" value="ECO:0007669"/>
    <property type="project" value="UniProtKB-EC"/>
</dbReference>
<accession>E9GMM0</accession>
<dbReference type="Gene3D" id="3.30.565.10">
    <property type="entry name" value="Histidine kinase-like ATPase, C-terminal domain"/>
    <property type="match status" value="1"/>
</dbReference>
<dbReference type="KEGG" id="dpx:DAPPUDRAFT_104556"/>
<dbReference type="PANTHER" id="PTHR10169:SF38">
    <property type="entry name" value="DNA TOPOISOMERASE 2"/>
    <property type="match status" value="1"/>
</dbReference>
<evidence type="ECO:0000256" key="5">
    <source>
        <dbReference type="ARBA" id="ARBA00023125"/>
    </source>
</evidence>
<evidence type="ECO:0000256" key="2">
    <source>
        <dbReference type="ARBA" id="ARBA00001946"/>
    </source>
</evidence>
<dbReference type="GO" id="GO:0003677">
    <property type="term" value="F:DNA binding"/>
    <property type="evidence" value="ECO:0007669"/>
    <property type="project" value="UniProtKB-KW"/>
</dbReference>
<evidence type="ECO:0000256" key="4">
    <source>
        <dbReference type="ARBA" id="ARBA00023029"/>
    </source>
</evidence>
<keyword evidence="6" id="KW-0413">Isomerase</keyword>
<dbReference type="eggNOG" id="KOG0355">
    <property type="taxonomic scope" value="Eukaryota"/>
</dbReference>
<dbReference type="InterPro" id="IPR050634">
    <property type="entry name" value="DNA_Topoisomerase_II"/>
</dbReference>
<evidence type="ECO:0000313" key="8">
    <source>
        <dbReference type="Proteomes" id="UP000000305"/>
    </source>
</evidence>